<dbReference type="PANTHER" id="PTHR24243">
    <property type="entry name" value="G-PROTEIN COUPLED RECEPTOR"/>
    <property type="match status" value="1"/>
</dbReference>
<keyword evidence="4 11" id="KW-1133">Transmembrane helix</keyword>
<dbReference type="PROSITE" id="PS50262">
    <property type="entry name" value="G_PROTEIN_RECEP_F1_2"/>
    <property type="match status" value="1"/>
</dbReference>
<dbReference type="Pfam" id="PF00001">
    <property type="entry name" value="7tm_1"/>
    <property type="match status" value="1"/>
</dbReference>
<evidence type="ECO:0000256" key="5">
    <source>
        <dbReference type="ARBA" id="ARBA00023040"/>
    </source>
</evidence>
<evidence type="ECO:0000256" key="8">
    <source>
        <dbReference type="ARBA" id="ARBA00023224"/>
    </source>
</evidence>
<evidence type="ECO:0000256" key="7">
    <source>
        <dbReference type="ARBA" id="ARBA00023170"/>
    </source>
</evidence>
<comment type="similarity">
    <text evidence="2 9">Belongs to the G-protein coupled receptor 1 family.</text>
</comment>
<name>A0AAJ7L7I3_9ACAR</name>
<evidence type="ECO:0000256" key="3">
    <source>
        <dbReference type="ARBA" id="ARBA00022692"/>
    </source>
</evidence>
<feature type="transmembrane region" description="Helical" evidence="11">
    <location>
        <begin position="172"/>
        <end position="191"/>
    </location>
</feature>
<dbReference type="GO" id="GO:0005886">
    <property type="term" value="C:plasma membrane"/>
    <property type="evidence" value="ECO:0007669"/>
    <property type="project" value="TreeGrafter"/>
</dbReference>
<evidence type="ECO:0000256" key="11">
    <source>
        <dbReference type="SAM" id="Phobius"/>
    </source>
</evidence>
<dbReference type="GO" id="GO:0008188">
    <property type="term" value="F:neuropeptide receptor activity"/>
    <property type="evidence" value="ECO:0007669"/>
    <property type="project" value="TreeGrafter"/>
</dbReference>
<dbReference type="PROSITE" id="PS00237">
    <property type="entry name" value="G_PROTEIN_RECEP_F1_1"/>
    <property type="match status" value="1"/>
</dbReference>
<feature type="transmembrane region" description="Helical" evidence="11">
    <location>
        <begin position="92"/>
        <end position="109"/>
    </location>
</feature>
<accession>A0AAJ7L7I3</accession>
<dbReference type="InterPro" id="IPR017452">
    <property type="entry name" value="GPCR_Rhodpsn_7TM"/>
</dbReference>
<evidence type="ECO:0000256" key="10">
    <source>
        <dbReference type="SAM" id="MobiDB-lite"/>
    </source>
</evidence>
<organism evidence="13 14">
    <name type="scientific">Galendromus occidentalis</name>
    <name type="common">western predatory mite</name>
    <dbReference type="NCBI Taxonomy" id="34638"/>
    <lineage>
        <taxon>Eukaryota</taxon>
        <taxon>Metazoa</taxon>
        <taxon>Ecdysozoa</taxon>
        <taxon>Arthropoda</taxon>
        <taxon>Chelicerata</taxon>
        <taxon>Arachnida</taxon>
        <taxon>Acari</taxon>
        <taxon>Parasitiformes</taxon>
        <taxon>Mesostigmata</taxon>
        <taxon>Gamasina</taxon>
        <taxon>Phytoseioidea</taxon>
        <taxon>Phytoseiidae</taxon>
        <taxon>Typhlodrominae</taxon>
        <taxon>Galendromus</taxon>
    </lineage>
</organism>
<dbReference type="PRINTS" id="PR00237">
    <property type="entry name" value="GPCRRHODOPSN"/>
</dbReference>
<proteinExistence type="inferred from homology"/>
<evidence type="ECO:0000313" key="13">
    <source>
        <dbReference type="Proteomes" id="UP000694867"/>
    </source>
</evidence>
<dbReference type="SUPFAM" id="SSF81321">
    <property type="entry name" value="Family A G protein-coupled receptor-like"/>
    <property type="match status" value="1"/>
</dbReference>
<feature type="compositionally biased region" description="Basic and acidic residues" evidence="10">
    <location>
        <begin position="246"/>
        <end position="258"/>
    </location>
</feature>
<sequence length="494" mass="54321">MDPAATNNTINEWLAMVSRLNISNSNLSEEMMTKIAASVLNATVEDLDERSLSEKITMTILYSLIFITGVVGNIGTCLVIAMNRYMHTATNYYLFSLSISDLLLLLLGLPNDTILIWAPESQFGWTFCITRGFLSETATDASILTITAFTIERYVAICHPLRAHRVSTLERAVKTILLVWTAAAISAYPIVSQYGINAEGICTTVYPVENLFLISTVLFFVVPLTVIVVLYVLIGVQLRRSSCAGTRRDVSPDARPDYENGSVRSCKTPRHTGGSKRAVVKMLVAVVISFFVCWTPFHVQRVWAQSLAASMSQDPTEEYNKQLLALYIILNHVSGISYYLSATANPILYQILSLKFRQAMRDTFARCCSNCCCGSRAEDQSFTTSLFNHAGINRSGSTRGSFGPSRSPSAQHAYNANASMLERSASTRSNSKLVGHNDLLPRKTMTDSNGLLTVDTKIPILAIDDGNKDKEIREKLIVGSNKSGGPQVIVTTET</sequence>
<keyword evidence="6 11" id="KW-0472">Membrane</keyword>
<feature type="region of interest" description="Disordered" evidence="10">
    <location>
        <begin position="246"/>
        <end position="272"/>
    </location>
</feature>
<dbReference type="Gene3D" id="1.20.1070.10">
    <property type="entry name" value="Rhodopsin 7-helix transmembrane proteins"/>
    <property type="match status" value="1"/>
</dbReference>
<reference evidence="14" key="1">
    <citation type="submission" date="2025-08" db="UniProtKB">
        <authorList>
            <consortium name="RefSeq"/>
        </authorList>
    </citation>
    <scope>IDENTIFICATION</scope>
</reference>
<keyword evidence="5 9" id="KW-0297">G-protein coupled receptor</keyword>
<feature type="domain" description="G-protein coupled receptors family 1 profile" evidence="12">
    <location>
        <begin position="72"/>
        <end position="349"/>
    </location>
</feature>
<dbReference type="PANTHER" id="PTHR24243:SF208">
    <property type="entry name" value="PYROKININ-1 RECEPTOR"/>
    <property type="match status" value="1"/>
</dbReference>
<evidence type="ECO:0000256" key="6">
    <source>
        <dbReference type="ARBA" id="ARBA00023136"/>
    </source>
</evidence>
<evidence type="ECO:0000256" key="1">
    <source>
        <dbReference type="ARBA" id="ARBA00004141"/>
    </source>
</evidence>
<dbReference type="Proteomes" id="UP000694867">
    <property type="component" value="Unplaced"/>
</dbReference>
<feature type="transmembrane region" description="Helical" evidence="11">
    <location>
        <begin position="211"/>
        <end position="234"/>
    </location>
</feature>
<gene>
    <name evidence="14" type="primary">LOC100897946</name>
</gene>
<evidence type="ECO:0000259" key="12">
    <source>
        <dbReference type="PROSITE" id="PS50262"/>
    </source>
</evidence>
<evidence type="ECO:0000313" key="14">
    <source>
        <dbReference type="RefSeq" id="XP_018496833.2"/>
    </source>
</evidence>
<dbReference type="KEGG" id="goe:100897946"/>
<protein>
    <submittedName>
        <fullName evidence="14">Pyrokinin-1 receptor</fullName>
    </submittedName>
</protein>
<dbReference type="RefSeq" id="XP_018496833.2">
    <property type="nucleotide sequence ID" value="XM_018641317.2"/>
</dbReference>
<evidence type="ECO:0000256" key="2">
    <source>
        <dbReference type="ARBA" id="ARBA00010663"/>
    </source>
</evidence>
<feature type="transmembrane region" description="Helical" evidence="11">
    <location>
        <begin position="60"/>
        <end position="86"/>
    </location>
</feature>
<comment type="subcellular location">
    <subcellularLocation>
        <location evidence="1">Membrane</location>
        <topology evidence="1">Multi-pass membrane protein</topology>
    </subcellularLocation>
</comment>
<dbReference type="InterPro" id="IPR000276">
    <property type="entry name" value="GPCR_Rhodpsn"/>
</dbReference>
<evidence type="ECO:0000256" key="9">
    <source>
        <dbReference type="RuleBase" id="RU000688"/>
    </source>
</evidence>
<dbReference type="AlphaFoldDB" id="A0AAJ7L7I3"/>
<dbReference type="GeneID" id="100897946"/>
<keyword evidence="13" id="KW-1185">Reference proteome</keyword>
<keyword evidence="7 9" id="KW-0675">Receptor</keyword>
<keyword evidence="8 9" id="KW-0807">Transducer</keyword>
<feature type="transmembrane region" description="Helical" evidence="11">
    <location>
        <begin position="278"/>
        <end position="297"/>
    </location>
</feature>
<evidence type="ECO:0000256" key="4">
    <source>
        <dbReference type="ARBA" id="ARBA00022989"/>
    </source>
</evidence>
<keyword evidence="3 9" id="KW-0812">Transmembrane</keyword>